<keyword evidence="3" id="KW-1185">Reference proteome</keyword>
<evidence type="ECO:0000313" key="3">
    <source>
        <dbReference type="Proteomes" id="UP001189429"/>
    </source>
</evidence>
<sequence length="205" mass="22797">MQKEFESIVNTIVMKADGKEPILAKGGGNQNDKAVQTSSEDKQMEFESIVKPIVTKDGGKEIETAVQASSEDQQKEFESIVNPIRMKIETAKQACSVDKQKEFESIVKPILVNEVEIAAEVLPKDFDDDVGEDSFGETVVNADEVCYEKRFGEPLQSCRDLARVARQNGADPFGLIGNMLDGLPPEQRARAEAALQPRRARRQRR</sequence>
<accession>A0ABN9RV57</accession>
<evidence type="ECO:0000313" key="2">
    <source>
        <dbReference type="EMBL" id="CAK0823224.1"/>
    </source>
</evidence>
<protein>
    <submittedName>
        <fullName evidence="2">Uncharacterized protein</fullName>
    </submittedName>
</protein>
<evidence type="ECO:0000256" key="1">
    <source>
        <dbReference type="SAM" id="MobiDB-lite"/>
    </source>
</evidence>
<feature type="region of interest" description="Disordered" evidence="1">
    <location>
        <begin position="20"/>
        <end position="42"/>
    </location>
</feature>
<gene>
    <name evidence="2" type="ORF">PCOR1329_LOCUS24037</name>
</gene>
<dbReference type="Proteomes" id="UP001189429">
    <property type="component" value="Unassembled WGS sequence"/>
</dbReference>
<dbReference type="EMBL" id="CAUYUJ010008224">
    <property type="protein sequence ID" value="CAK0823224.1"/>
    <property type="molecule type" value="Genomic_DNA"/>
</dbReference>
<name>A0ABN9RV57_9DINO</name>
<comment type="caution">
    <text evidence="2">The sequence shown here is derived from an EMBL/GenBank/DDBJ whole genome shotgun (WGS) entry which is preliminary data.</text>
</comment>
<proteinExistence type="predicted"/>
<reference evidence="2" key="1">
    <citation type="submission" date="2023-10" db="EMBL/GenBank/DDBJ databases">
        <authorList>
            <person name="Chen Y."/>
            <person name="Shah S."/>
            <person name="Dougan E. K."/>
            <person name="Thang M."/>
            <person name="Chan C."/>
        </authorList>
    </citation>
    <scope>NUCLEOTIDE SEQUENCE [LARGE SCALE GENOMIC DNA]</scope>
</reference>
<organism evidence="2 3">
    <name type="scientific">Prorocentrum cordatum</name>
    <dbReference type="NCBI Taxonomy" id="2364126"/>
    <lineage>
        <taxon>Eukaryota</taxon>
        <taxon>Sar</taxon>
        <taxon>Alveolata</taxon>
        <taxon>Dinophyceae</taxon>
        <taxon>Prorocentrales</taxon>
        <taxon>Prorocentraceae</taxon>
        <taxon>Prorocentrum</taxon>
    </lineage>
</organism>